<evidence type="ECO:0000259" key="2">
    <source>
        <dbReference type="Pfam" id="PF02911"/>
    </source>
</evidence>
<dbReference type="PANTHER" id="PTHR11138">
    <property type="entry name" value="METHIONYL-TRNA FORMYLTRANSFERASE"/>
    <property type="match status" value="1"/>
</dbReference>
<dbReference type="Pfam" id="PF02911">
    <property type="entry name" value="Formyl_trans_C"/>
    <property type="match status" value="1"/>
</dbReference>
<dbReference type="GO" id="GO:0005829">
    <property type="term" value="C:cytosol"/>
    <property type="evidence" value="ECO:0007669"/>
    <property type="project" value="TreeGrafter"/>
</dbReference>
<dbReference type="AlphaFoldDB" id="A0A3N5CQ74"/>
<dbReference type="CDD" id="cd08651">
    <property type="entry name" value="FMT_core_like_4"/>
    <property type="match status" value="1"/>
</dbReference>
<dbReference type="Pfam" id="PF00551">
    <property type="entry name" value="Formyl_trans_N"/>
    <property type="match status" value="1"/>
</dbReference>
<dbReference type="InterPro" id="IPR036477">
    <property type="entry name" value="Formyl_transf_N_sf"/>
</dbReference>
<dbReference type="OrthoDB" id="5355061at2"/>
<dbReference type="SUPFAM" id="SSF53328">
    <property type="entry name" value="Formyltransferase"/>
    <property type="match status" value="1"/>
</dbReference>
<dbReference type="RefSeq" id="WP_123879366.1">
    <property type="nucleotide sequence ID" value="NZ_RPFZ01000001.1"/>
</dbReference>
<evidence type="ECO:0000259" key="1">
    <source>
        <dbReference type="Pfam" id="PF00551"/>
    </source>
</evidence>
<evidence type="ECO:0000313" key="4">
    <source>
        <dbReference type="Proteomes" id="UP000275232"/>
    </source>
</evidence>
<keyword evidence="4" id="KW-1185">Reference proteome</keyword>
<gene>
    <name evidence="3" type="ORF">EG799_05765</name>
</gene>
<evidence type="ECO:0000313" key="3">
    <source>
        <dbReference type="EMBL" id="RPF71174.1"/>
    </source>
</evidence>
<accession>A0A3N5CQ74</accession>
<feature type="domain" description="Formyl transferase N-terminal" evidence="1">
    <location>
        <begin position="25"/>
        <end position="177"/>
    </location>
</feature>
<dbReference type="Gene3D" id="3.40.50.12230">
    <property type="match status" value="1"/>
</dbReference>
<proteinExistence type="predicted"/>
<dbReference type="SUPFAM" id="SSF50486">
    <property type="entry name" value="FMT C-terminal domain-like"/>
    <property type="match status" value="1"/>
</dbReference>
<reference evidence="3 4" key="1">
    <citation type="submission" date="2018-11" db="EMBL/GenBank/DDBJ databases">
        <title>Erythrobacter spongiae sp. nov., isolated from a marine sponge.</title>
        <authorList>
            <person name="Zhuang L."/>
            <person name="Luo L."/>
        </authorList>
    </citation>
    <scope>NUCLEOTIDE SEQUENCE [LARGE SCALE GENOMIC DNA]</scope>
    <source>
        <strain evidence="3 4">HN-E23</strain>
    </source>
</reference>
<dbReference type="PANTHER" id="PTHR11138:SF5">
    <property type="entry name" value="METHIONYL-TRNA FORMYLTRANSFERASE, MITOCHONDRIAL"/>
    <property type="match status" value="1"/>
</dbReference>
<dbReference type="InterPro" id="IPR005793">
    <property type="entry name" value="Formyl_trans_C"/>
</dbReference>
<dbReference type="Proteomes" id="UP000275232">
    <property type="component" value="Unassembled WGS sequence"/>
</dbReference>
<protein>
    <submittedName>
        <fullName evidence="3">Methionyl-tRNA formyltransferase</fullName>
    </submittedName>
</protein>
<organism evidence="3 4">
    <name type="scientific">Aurantiacibacter spongiae</name>
    <dbReference type="NCBI Taxonomy" id="2488860"/>
    <lineage>
        <taxon>Bacteria</taxon>
        <taxon>Pseudomonadati</taxon>
        <taxon>Pseudomonadota</taxon>
        <taxon>Alphaproteobacteria</taxon>
        <taxon>Sphingomonadales</taxon>
        <taxon>Erythrobacteraceae</taxon>
        <taxon>Aurantiacibacter</taxon>
    </lineage>
</organism>
<comment type="caution">
    <text evidence="3">The sequence shown here is derived from an EMBL/GenBank/DDBJ whole genome shotgun (WGS) entry which is preliminary data.</text>
</comment>
<dbReference type="GO" id="GO:0004479">
    <property type="term" value="F:methionyl-tRNA formyltransferase activity"/>
    <property type="evidence" value="ECO:0007669"/>
    <property type="project" value="TreeGrafter"/>
</dbReference>
<dbReference type="EMBL" id="RPFZ01000001">
    <property type="protein sequence ID" value="RPF71174.1"/>
    <property type="molecule type" value="Genomic_DNA"/>
</dbReference>
<feature type="domain" description="Formyl transferase C-terminal" evidence="2">
    <location>
        <begin position="204"/>
        <end position="291"/>
    </location>
</feature>
<dbReference type="CDD" id="cd08702">
    <property type="entry name" value="Arna_FMT_C"/>
    <property type="match status" value="1"/>
</dbReference>
<sequence length="307" mass="32949">MRAVLVGSVESSRIALEALGDAADWTVAGVVSLRDALSGRHSDFVDMAAAAKARGARPIQVANVNDPEALSAIRDCRPDYLFVIGWSQICGPDFRAIAPGRTIGYHPAALPRMRGRAAIPWTILADEKITAGSLFWIDGGTDTGALLDQAYFHVAPGETAATLYAKHMRALREMLARTLPVLARGEEPRREQDEDCATWCARRTAADGRIDWTRPASQIARLVRAVGRPYPGAWTCAGDNRLTIWSARECGSGERHLAGAGQVISREENAFTVSCGNGGALRVEEWESTTGRMPGVHVLLGEGAASC</sequence>
<keyword evidence="3" id="KW-0808">Transferase</keyword>
<name>A0A3N5CQ74_9SPHN</name>
<dbReference type="InterPro" id="IPR002376">
    <property type="entry name" value="Formyl_transf_N"/>
</dbReference>
<dbReference type="InterPro" id="IPR011034">
    <property type="entry name" value="Formyl_transferase-like_C_sf"/>
</dbReference>